<feature type="chain" id="PRO_5043824360" evidence="11">
    <location>
        <begin position="25"/>
        <end position="233"/>
    </location>
</feature>
<dbReference type="InterPro" id="IPR009331">
    <property type="entry name" value="Oligogalacturonate-sp_porin"/>
</dbReference>
<evidence type="ECO:0000256" key="10">
    <source>
        <dbReference type="ARBA" id="ARBA00023237"/>
    </source>
</evidence>
<dbReference type="PANTHER" id="PTHR38105">
    <property type="entry name" value="OUTER MEMBRANE PROTEIN-RELATED-RELATED"/>
    <property type="match status" value="1"/>
</dbReference>
<keyword evidence="4" id="KW-0762">Sugar transport</keyword>
<reference evidence="12" key="1">
    <citation type="submission" date="2023-10" db="EMBL/GenBank/DDBJ databases">
        <title>Surveillance and assessment of the effects of hospital wastewater treatment on clearance of pathogenic bacterial and antimicrobial resistance genes.</title>
        <authorList>
            <person name="Wu Y."/>
        </authorList>
    </citation>
    <scope>NUCLEOTIDE SEQUENCE</scope>
    <source>
        <strain evidence="12">23-M-SRM-33-1</strain>
    </source>
</reference>
<dbReference type="EMBL" id="JAWHZD010000009">
    <property type="protein sequence ID" value="MDV0842922.1"/>
    <property type="molecule type" value="Genomic_DNA"/>
</dbReference>
<evidence type="ECO:0000256" key="5">
    <source>
        <dbReference type="ARBA" id="ARBA00022692"/>
    </source>
</evidence>
<keyword evidence="6 11" id="KW-0732">Signal</keyword>
<keyword evidence="2" id="KW-0813">Transport</keyword>
<dbReference type="Gene3D" id="2.40.160.40">
    <property type="entry name" value="monomeric porin ompg"/>
    <property type="match status" value="1"/>
</dbReference>
<keyword evidence="7" id="KW-0406">Ion transport</keyword>
<evidence type="ECO:0000313" key="12">
    <source>
        <dbReference type="EMBL" id="MDV0842922.1"/>
    </source>
</evidence>
<evidence type="ECO:0000256" key="1">
    <source>
        <dbReference type="ARBA" id="ARBA00004442"/>
    </source>
</evidence>
<keyword evidence="8" id="KW-0626">Porin</keyword>
<keyword evidence="5" id="KW-0812">Transmembrane</keyword>
<dbReference type="PANTHER" id="PTHR38105:SF2">
    <property type="entry name" value="N-ACETYLNEURAMINIC ACID OUTER MEMBRANE CHANNEL PROTEIN NANC-RELATED"/>
    <property type="match status" value="1"/>
</dbReference>
<protein>
    <submittedName>
        <fullName evidence="12">Oligogalacturonate-specific porin KdgM family protein</fullName>
    </submittedName>
</protein>
<dbReference type="InterPro" id="IPR053713">
    <property type="entry name" value="Bact_OM_Channel_sf"/>
</dbReference>
<keyword evidence="3" id="KW-1134">Transmembrane beta strand</keyword>
<comment type="caution">
    <text evidence="12">The sequence shown here is derived from an EMBL/GenBank/DDBJ whole genome shotgun (WGS) entry which is preliminary data.</text>
</comment>
<feature type="signal peptide" evidence="11">
    <location>
        <begin position="1"/>
        <end position="24"/>
    </location>
</feature>
<evidence type="ECO:0000256" key="2">
    <source>
        <dbReference type="ARBA" id="ARBA00022448"/>
    </source>
</evidence>
<evidence type="ECO:0000256" key="9">
    <source>
        <dbReference type="ARBA" id="ARBA00023136"/>
    </source>
</evidence>
<evidence type="ECO:0000256" key="3">
    <source>
        <dbReference type="ARBA" id="ARBA00022452"/>
    </source>
</evidence>
<organism evidence="12 13">
    <name type="scientific">Klebsiella quasipneumoniae subsp. quasipneumoniae</name>
    <dbReference type="NCBI Taxonomy" id="1667327"/>
    <lineage>
        <taxon>Bacteria</taxon>
        <taxon>Pseudomonadati</taxon>
        <taxon>Pseudomonadota</taxon>
        <taxon>Gammaproteobacteria</taxon>
        <taxon>Enterobacterales</taxon>
        <taxon>Enterobacteriaceae</taxon>
        <taxon>Klebsiella/Raoultella group</taxon>
        <taxon>Klebsiella</taxon>
        <taxon>Klebsiella pneumoniae complex</taxon>
    </lineage>
</organism>
<dbReference type="Proteomes" id="UP001284547">
    <property type="component" value="Unassembled WGS sequence"/>
</dbReference>
<accession>A0AAW8XNF4</accession>
<name>A0AAW8XNF4_9ENTR</name>
<proteinExistence type="predicted"/>
<evidence type="ECO:0000256" key="4">
    <source>
        <dbReference type="ARBA" id="ARBA00022597"/>
    </source>
</evidence>
<dbReference type="GO" id="GO:0006811">
    <property type="term" value="P:monoatomic ion transport"/>
    <property type="evidence" value="ECO:0007669"/>
    <property type="project" value="UniProtKB-KW"/>
</dbReference>
<dbReference type="GO" id="GO:0015288">
    <property type="term" value="F:porin activity"/>
    <property type="evidence" value="ECO:0007669"/>
    <property type="project" value="UniProtKB-KW"/>
</dbReference>
<evidence type="ECO:0000256" key="7">
    <source>
        <dbReference type="ARBA" id="ARBA00023065"/>
    </source>
</evidence>
<keyword evidence="10" id="KW-0998">Cell outer membrane</keyword>
<evidence type="ECO:0000313" key="13">
    <source>
        <dbReference type="Proteomes" id="UP001284547"/>
    </source>
</evidence>
<evidence type="ECO:0000256" key="6">
    <source>
        <dbReference type="ARBA" id="ARBA00022729"/>
    </source>
</evidence>
<evidence type="ECO:0000256" key="11">
    <source>
        <dbReference type="SAM" id="SignalP"/>
    </source>
</evidence>
<dbReference type="AlphaFoldDB" id="A0AAW8XNF4"/>
<evidence type="ECO:0000256" key="8">
    <source>
        <dbReference type="ARBA" id="ARBA00023114"/>
    </source>
</evidence>
<gene>
    <name evidence="12" type="ORF">RZP41_16900</name>
</gene>
<dbReference type="GO" id="GO:0009279">
    <property type="term" value="C:cell outer membrane"/>
    <property type="evidence" value="ECO:0007669"/>
    <property type="project" value="UniProtKB-SubCell"/>
</dbReference>
<dbReference type="RefSeq" id="WP_101862514.1">
    <property type="nucleotide sequence ID" value="NZ_JAOUTP010000008.1"/>
</dbReference>
<comment type="subcellular location">
    <subcellularLocation>
        <location evidence="1">Cell outer membrane</location>
    </subcellularLocation>
</comment>
<dbReference type="GO" id="GO:0046930">
    <property type="term" value="C:pore complex"/>
    <property type="evidence" value="ECO:0007669"/>
    <property type="project" value="UniProtKB-KW"/>
</dbReference>
<dbReference type="GO" id="GO:0015772">
    <property type="term" value="P:oligosaccharide transport"/>
    <property type="evidence" value="ECO:0007669"/>
    <property type="project" value="TreeGrafter"/>
</dbReference>
<dbReference type="Pfam" id="PF06178">
    <property type="entry name" value="KdgM"/>
    <property type="match status" value="1"/>
</dbReference>
<sequence length="233" mass="27265">MNFLKKTFYIAALFCMAFSIPALSAGPWIEARDGYETAYNRHELAFRGGYDFNNGAGVMLTNAYNLEAYEQLKHSWNELEGWYPFLSLSELTIFVGAIVNENTEGSGGAGYFDFRYTVAPSLSFTLRTRYNYRNYDSVNYLGKKDSDNNMETHIGMNYVINNEWNYYLEPAYYSHFNDFHASNDKNYHWEVDNVFTYTGFKHAQPYFSAAYMDRVTAKHDDNYRIRIGLRYNF</sequence>
<keyword evidence="9" id="KW-0472">Membrane</keyword>